<protein>
    <submittedName>
        <fullName evidence="4">Cold shock and DUF1294 domain-containing protein</fullName>
    </submittedName>
</protein>
<name>A0ABT7SN63_9GAMM</name>
<dbReference type="InterPro" id="IPR012340">
    <property type="entry name" value="NA-bd_OB-fold"/>
</dbReference>
<dbReference type="InterPro" id="IPR010718">
    <property type="entry name" value="DUF1294"/>
</dbReference>
<dbReference type="CDD" id="cd04458">
    <property type="entry name" value="CSP_CDS"/>
    <property type="match status" value="1"/>
</dbReference>
<dbReference type="InterPro" id="IPR052069">
    <property type="entry name" value="Ca-reg_mRNA-binding_domain"/>
</dbReference>
<organism evidence="4 5">
    <name type="scientific">Thiopseudomonas acetoxidans</name>
    <dbReference type="NCBI Taxonomy" id="3041622"/>
    <lineage>
        <taxon>Bacteria</taxon>
        <taxon>Pseudomonadati</taxon>
        <taxon>Pseudomonadota</taxon>
        <taxon>Gammaproteobacteria</taxon>
        <taxon>Pseudomonadales</taxon>
        <taxon>Pseudomonadaceae</taxon>
        <taxon>Thiopseudomonas</taxon>
    </lineage>
</organism>
<dbReference type="Gene3D" id="2.40.50.140">
    <property type="entry name" value="Nucleic acid-binding proteins"/>
    <property type="match status" value="1"/>
</dbReference>
<feature type="region of interest" description="Disordered" evidence="1">
    <location>
        <begin position="74"/>
        <end position="98"/>
    </location>
</feature>
<evidence type="ECO:0000259" key="3">
    <source>
        <dbReference type="PROSITE" id="PS51857"/>
    </source>
</evidence>
<feature type="domain" description="CSD" evidence="3">
    <location>
        <begin position="2"/>
        <end position="64"/>
    </location>
</feature>
<keyword evidence="2" id="KW-1133">Transmembrane helix</keyword>
<comment type="caution">
    <text evidence="4">The sequence shown here is derived from an EMBL/GenBank/DDBJ whole genome shotgun (WGS) entry which is preliminary data.</text>
</comment>
<dbReference type="EMBL" id="JAUCDY010000004">
    <property type="protein sequence ID" value="MDM7857633.1"/>
    <property type="molecule type" value="Genomic_DNA"/>
</dbReference>
<evidence type="ECO:0000256" key="1">
    <source>
        <dbReference type="SAM" id="MobiDB-lite"/>
    </source>
</evidence>
<feature type="transmembrane region" description="Helical" evidence="2">
    <location>
        <begin position="105"/>
        <end position="126"/>
    </location>
</feature>
<gene>
    <name evidence="4" type="ORF">QEZ41_05000</name>
</gene>
<feature type="transmembrane region" description="Helical" evidence="2">
    <location>
        <begin position="199"/>
        <end position="218"/>
    </location>
</feature>
<keyword evidence="5" id="KW-1185">Reference proteome</keyword>
<keyword evidence="2" id="KW-0472">Membrane</keyword>
<keyword evidence="2" id="KW-0812">Transmembrane</keyword>
<dbReference type="RefSeq" id="WP_289410291.1">
    <property type="nucleotide sequence ID" value="NZ_JAUCDY010000004.1"/>
</dbReference>
<accession>A0ABT7SN63</accession>
<dbReference type="PROSITE" id="PS51857">
    <property type="entry name" value="CSD_2"/>
    <property type="match status" value="1"/>
</dbReference>
<dbReference type="Pfam" id="PF06961">
    <property type="entry name" value="DUF1294"/>
    <property type="match status" value="1"/>
</dbReference>
<feature type="transmembrane region" description="Helical" evidence="2">
    <location>
        <begin position="132"/>
        <end position="151"/>
    </location>
</feature>
<evidence type="ECO:0000313" key="5">
    <source>
        <dbReference type="Proteomes" id="UP001241056"/>
    </source>
</evidence>
<dbReference type="PANTHER" id="PTHR12962">
    <property type="entry name" value="CALCIUM-REGULATED HEAT STABLE PROTEIN CRHSP-24-RELATED"/>
    <property type="match status" value="1"/>
</dbReference>
<reference evidence="4 5" key="1">
    <citation type="submission" date="2023-06" db="EMBL/GenBank/DDBJ databases">
        <title>Thiopseudomonas sp. CY1220 draft genome sequence.</title>
        <authorList>
            <person name="Zhao G."/>
            <person name="An M."/>
        </authorList>
    </citation>
    <scope>NUCLEOTIDE SEQUENCE [LARGE SCALE GENOMIC DNA]</scope>
    <source>
        <strain evidence="4 5">CY1220</strain>
    </source>
</reference>
<dbReference type="PANTHER" id="PTHR12962:SF1">
    <property type="entry name" value="COLD SHOCK DOMAIN-CONTAINING PROTEIN CG9705"/>
    <property type="match status" value="1"/>
</dbReference>
<evidence type="ECO:0000313" key="4">
    <source>
        <dbReference type="EMBL" id="MDM7857633.1"/>
    </source>
</evidence>
<proteinExistence type="predicted"/>
<dbReference type="Pfam" id="PF00313">
    <property type="entry name" value="CSD"/>
    <property type="match status" value="1"/>
</dbReference>
<sequence>MEQQGILRNWNNEKGFGFIKGAQGDVFVHISAVRGDTRPEVNTEVFYIAKQDQQGRWRATHMRGAELAIDKPKIRRKPHNQPVPQKHQPQTKFSPRAHAGTGKDAAWKALLFFVSIVITAWGLVVLLLHNALFWPMGAYMGASLVSFIQYWTDKNKAQTDEWRTPESSLHLIELLGGWPGAFIAQKLLRHKTRKGSYQATYWLIVLIHLAFWIDTLFLGQHALAFVGWTI</sequence>
<dbReference type="SUPFAM" id="SSF50249">
    <property type="entry name" value="Nucleic acid-binding proteins"/>
    <property type="match status" value="1"/>
</dbReference>
<dbReference type="Proteomes" id="UP001241056">
    <property type="component" value="Unassembled WGS sequence"/>
</dbReference>
<evidence type="ECO:0000256" key="2">
    <source>
        <dbReference type="SAM" id="Phobius"/>
    </source>
</evidence>
<dbReference type="InterPro" id="IPR002059">
    <property type="entry name" value="CSP_DNA-bd"/>
</dbReference>